<evidence type="ECO:0000313" key="3">
    <source>
        <dbReference type="EMBL" id="PNT66873.1"/>
    </source>
</evidence>
<evidence type="ECO:0000256" key="1">
    <source>
        <dbReference type="PROSITE-ProRule" id="PRU00169"/>
    </source>
</evidence>
<protein>
    <recommendedName>
        <fullName evidence="2">Response regulatory domain-containing protein</fullName>
    </recommendedName>
</protein>
<dbReference type="EnsemblPlants" id="PNT66873">
    <property type="protein sequence ID" value="PNT66873"/>
    <property type="gene ID" value="BRADI_3g17893v3"/>
</dbReference>
<dbReference type="EMBL" id="CM000882">
    <property type="protein sequence ID" value="PNT66873.1"/>
    <property type="molecule type" value="Genomic_DNA"/>
</dbReference>
<evidence type="ECO:0000259" key="2">
    <source>
        <dbReference type="PROSITE" id="PS50110"/>
    </source>
</evidence>
<dbReference type="InterPro" id="IPR001789">
    <property type="entry name" value="Sig_transdc_resp-reg_receiver"/>
</dbReference>
<gene>
    <name evidence="3" type="ORF">BRADI_3g17893v3</name>
</gene>
<comment type="caution">
    <text evidence="1">Lacks conserved residue(s) required for the propagation of feature annotation.</text>
</comment>
<evidence type="ECO:0000313" key="4">
    <source>
        <dbReference type="EnsemblPlants" id="PNT66873"/>
    </source>
</evidence>
<sequence length="61" mass="6802">MSCYDFLVEVKKSTQLAHLPFLITSLDNIPEEIQKLLDAGAKDCIVKPVSLNSLPRILSNM</sequence>
<accession>A0A2K2CXW1</accession>
<keyword evidence="5" id="KW-1185">Reference proteome</keyword>
<evidence type="ECO:0000313" key="5">
    <source>
        <dbReference type="Proteomes" id="UP000008810"/>
    </source>
</evidence>
<dbReference type="Gramene" id="PNT66873">
    <property type="protein sequence ID" value="PNT66873"/>
    <property type="gene ID" value="BRADI_3g17893v3"/>
</dbReference>
<feature type="domain" description="Response regulatory" evidence="2">
    <location>
        <begin position="1"/>
        <end position="61"/>
    </location>
</feature>
<dbReference type="SUPFAM" id="SSF52172">
    <property type="entry name" value="CheY-like"/>
    <property type="match status" value="1"/>
</dbReference>
<dbReference type="OrthoDB" id="60033at2759"/>
<reference evidence="3 4" key="1">
    <citation type="journal article" date="2010" name="Nature">
        <title>Genome sequencing and analysis of the model grass Brachypodium distachyon.</title>
        <authorList>
            <consortium name="International Brachypodium Initiative"/>
        </authorList>
    </citation>
    <scope>NUCLEOTIDE SEQUENCE [LARGE SCALE GENOMIC DNA]</scope>
    <source>
        <strain evidence="3 4">Bd21</strain>
    </source>
</reference>
<dbReference type="PROSITE" id="PS50110">
    <property type="entry name" value="RESPONSE_REGULATORY"/>
    <property type="match status" value="1"/>
</dbReference>
<dbReference type="InParanoid" id="A0A2K2CXW1"/>
<proteinExistence type="predicted"/>
<reference evidence="3" key="2">
    <citation type="submission" date="2017-06" db="EMBL/GenBank/DDBJ databases">
        <title>WGS assembly of Brachypodium distachyon.</title>
        <authorList>
            <consortium name="The International Brachypodium Initiative"/>
            <person name="Lucas S."/>
            <person name="Harmon-Smith M."/>
            <person name="Lail K."/>
            <person name="Tice H."/>
            <person name="Grimwood J."/>
            <person name="Bruce D."/>
            <person name="Barry K."/>
            <person name="Shu S."/>
            <person name="Lindquist E."/>
            <person name="Wang M."/>
            <person name="Pitluck S."/>
            <person name="Vogel J.P."/>
            <person name="Garvin D.F."/>
            <person name="Mockler T.C."/>
            <person name="Schmutz J."/>
            <person name="Rokhsar D."/>
            <person name="Bevan M.W."/>
        </authorList>
    </citation>
    <scope>NUCLEOTIDE SEQUENCE</scope>
    <source>
        <strain evidence="3">Bd21</strain>
    </source>
</reference>
<organism evidence="3">
    <name type="scientific">Brachypodium distachyon</name>
    <name type="common">Purple false brome</name>
    <name type="synonym">Trachynia distachya</name>
    <dbReference type="NCBI Taxonomy" id="15368"/>
    <lineage>
        <taxon>Eukaryota</taxon>
        <taxon>Viridiplantae</taxon>
        <taxon>Streptophyta</taxon>
        <taxon>Embryophyta</taxon>
        <taxon>Tracheophyta</taxon>
        <taxon>Spermatophyta</taxon>
        <taxon>Magnoliopsida</taxon>
        <taxon>Liliopsida</taxon>
        <taxon>Poales</taxon>
        <taxon>Poaceae</taxon>
        <taxon>BOP clade</taxon>
        <taxon>Pooideae</taxon>
        <taxon>Stipodae</taxon>
        <taxon>Brachypodieae</taxon>
        <taxon>Brachypodium</taxon>
    </lineage>
</organism>
<name>A0A2K2CXW1_BRADI</name>
<dbReference type="Proteomes" id="UP000008810">
    <property type="component" value="Chromosome 3"/>
</dbReference>
<reference evidence="4" key="3">
    <citation type="submission" date="2018-08" db="UniProtKB">
        <authorList>
            <consortium name="EnsemblPlants"/>
        </authorList>
    </citation>
    <scope>IDENTIFICATION</scope>
    <source>
        <strain evidence="4">cv. Bd21</strain>
    </source>
</reference>
<dbReference type="InterPro" id="IPR011006">
    <property type="entry name" value="CheY-like_superfamily"/>
</dbReference>
<dbReference type="AlphaFoldDB" id="A0A2K2CXW1"/>
<dbReference type="Gene3D" id="3.40.50.2300">
    <property type="match status" value="1"/>
</dbReference>
<dbReference type="GO" id="GO:0000160">
    <property type="term" value="P:phosphorelay signal transduction system"/>
    <property type="evidence" value="ECO:0007669"/>
    <property type="project" value="InterPro"/>
</dbReference>